<reference evidence="5 6" key="1">
    <citation type="submission" date="2018-05" db="EMBL/GenBank/DDBJ databases">
        <title>Amnibacterium sp. M8JJ-5, whole genome shotgun sequence.</title>
        <authorList>
            <person name="Tuo L."/>
        </authorList>
    </citation>
    <scope>NUCLEOTIDE SEQUENCE [LARGE SCALE GENOMIC DNA]</scope>
    <source>
        <strain evidence="5 6">M8JJ-5</strain>
    </source>
</reference>
<dbReference type="Proteomes" id="UP000244893">
    <property type="component" value="Unassembled WGS sequence"/>
</dbReference>
<dbReference type="PIRSF" id="PIRSF005578">
    <property type="entry name" value="TlyA"/>
    <property type="match status" value="1"/>
</dbReference>
<dbReference type="Pfam" id="PF01479">
    <property type="entry name" value="S4"/>
    <property type="match status" value="1"/>
</dbReference>
<dbReference type="InterPro" id="IPR029063">
    <property type="entry name" value="SAM-dependent_MTases_sf"/>
</dbReference>
<evidence type="ECO:0000256" key="3">
    <source>
        <dbReference type="PROSITE-ProRule" id="PRU00182"/>
    </source>
</evidence>
<dbReference type="PANTHER" id="PTHR32319">
    <property type="entry name" value="BACTERIAL HEMOLYSIN-LIKE PROTEIN"/>
    <property type="match status" value="1"/>
</dbReference>
<dbReference type="OrthoDB" id="9784736at2"/>
<dbReference type="InterPro" id="IPR002877">
    <property type="entry name" value="RNA_MeTrfase_FtsJ_dom"/>
</dbReference>
<feature type="domain" description="RNA-binding S4" evidence="4">
    <location>
        <begin position="7"/>
        <end position="68"/>
    </location>
</feature>
<gene>
    <name evidence="5" type="ORF">DDQ50_14235</name>
</gene>
<dbReference type="CDD" id="cd00165">
    <property type="entry name" value="S4"/>
    <property type="match status" value="1"/>
</dbReference>
<comment type="similarity">
    <text evidence="2">Belongs to the TlyA family.</text>
</comment>
<dbReference type="SUPFAM" id="SSF53335">
    <property type="entry name" value="S-adenosyl-L-methionine-dependent methyltransferases"/>
    <property type="match status" value="1"/>
</dbReference>
<sequence length="269" mass="28012">MAAPELTRLDAALVARGIARSRTVAARLIDDGMVTVDGRPAVKASLKVSDATEIAVREHDAWVSRGAIKLIAALDQFGIDPTGRLALDAGASTGGFTQVLLSRDVRRVIAVDVGHGQLAPEIAIDGRVQSHEGVNVRDLDPARLASLTGSDEEPALIVADLSFISLGHVLPALASIADPVADVILLIKPQFEVGRTGIREGIVRDPGLRADAIAQVLWAAWDVGLGTTGLIPSPIAGTAGNHEYLVHLRASPAVNPTEWEASIPSIAGA</sequence>
<keyword evidence="5" id="KW-0489">Methyltransferase</keyword>
<organism evidence="5 6">
    <name type="scientific">Amnibacterium flavum</name>
    <dbReference type="NCBI Taxonomy" id="2173173"/>
    <lineage>
        <taxon>Bacteria</taxon>
        <taxon>Bacillati</taxon>
        <taxon>Actinomycetota</taxon>
        <taxon>Actinomycetes</taxon>
        <taxon>Micrococcales</taxon>
        <taxon>Microbacteriaceae</taxon>
        <taxon>Amnibacterium</taxon>
    </lineage>
</organism>
<evidence type="ECO:0000313" key="6">
    <source>
        <dbReference type="Proteomes" id="UP000244893"/>
    </source>
</evidence>
<evidence type="ECO:0000256" key="2">
    <source>
        <dbReference type="ARBA" id="ARBA00029460"/>
    </source>
</evidence>
<evidence type="ECO:0000313" key="5">
    <source>
        <dbReference type="EMBL" id="PVZ94825.1"/>
    </source>
</evidence>
<dbReference type="SUPFAM" id="SSF55174">
    <property type="entry name" value="Alpha-L RNA-binding motif"/>
    <property type="match status" value="1"/>
</dbReference>
<dbReference type="GO" id="GO:0032259">
    <property type="term" value="P:methylation"/>
    <property type="evidence" value="ECO:0007669"/>
    <property type="project" value="UniProtKB-KW"/>
</dbReference>
<comment type="caution">
    <text evidence="5">The sequence shown here is derived from an EMBL/GenBank/DDBJ whole genome shotgun (WGS) entry which is preliminary data.</text>
</comment>
<dbReference type="GO" id="GO:0003723">
    <property type="term" value="F:RNA binding"/>
    <property type="evidence" value="ECO:0007669"/>
    <property type="project" value="UniProtKB-KW"/>
</dbReference>
<dbReference type="Gene3D" id="3.10.290.10">
    <property type="entry name" value="RNA-binding S4 domain"/>
    <property type="match status" value="1"/>
</dbReference>
<name>A0A2V1HQL0_9MICO</name>
<dbReference type="InterPro" id="IPR002942">
    <property type="entry name" value="S4_RNA-bd"/>
</dbReference>
<dbReference type="EMBL" id="QEOP01000002">
    <property type="protein sequence ID" value="PVZ94825.1"/>
    <property type="molecule type" value="Genomic_DNA"/>
</dbReference>
<dbReference type="AlphaFoldDB" id="A0A2V1HQL0"/>
<dbReference type="PANTHER" id="PTHR32319:SF0">
    <property type="entry name" value="BACTERIAL HEMOLYSIN-LIKE PROTEIN"/>
    <property type="match status" value="1"/>
</dbReference>
<protein>
    <submittedName>
        <fullName evidence="5">TlyA family rRNA (Cytidine-2'-O)-methyltransferase</fullName>
    </submittedName>
</protein>
<keyword evidence="5" id="KW-0808">Transferase</keyword>
<dbReference type="GO" id="GO:0008168">
    <property type="term" value="F:methyltransferase activity"/>
    <property type="evidence" value="ECO:0007669"/>
    <property type="project" value="UniProtKB-KW"/>
</dbReference>
<dbReference type="SMART" id="SM00363">
    <property type="entry name" value="S4"/>
    <property type="match status" value="1"/>
</dbReference>
<evidence type="ECO:0000256" key="1">
    <source>
        <dbReference type="ARBA" id="ARBA00022884"/>
    </source>
</evidence>
<dbReference type="Pfam" id="PF01728">
    <property type="entry name" value="FtsJ"/>
    <property type="match status" value="1"/>
</dbReference>
<dbReference type="Gene3D" id="3.40.50.150">
    <property type="entry name" value="Vaccinia Virus protein VP39"/>
    <property type="match status" value="1"/>
</dbReference>
<evidence type="ECO:0000259" key="4">
    <source>
        <dbReference type="SMART" id="SM00363"/>
    </source>
</evidence>
<dbReference type="InterPro" id="IPR047048">
    <property type="entry name" value="TlyA"/>
</dbReference>
<dbReference type="InterPro" id="IPR004538">
    <property type="entry name" value="Hemolysin_A/TlyA"/>
</dbReference>
<keyword evidence="6" id="KW-1185">Reference proteome</keyword>
<keyword evidence="1 3" id="KW-0694">RNA-binding</keyword>
<dbReference type="PROSITE" id="PS50889">
    <property type="entry name" value="S4"/>
    <property type="match status" value="1"/>
</dbReference>
<dbReference type="RefSeq" id="WP_116757336.1">
    <property type="nucleotide sequence ID" value="NZ_JBHUEX010000001.1"/>
</dbReference>
<accession>A0A2V1HQL0</accession>
<dbReference type="InterPro" id="IPR036986">
    <property type="entry name" value="S4_RNA-bd_sf"/>
</dbReference>
<proteinExistence type="inferred from homology"/>